<dbReference type="RefSeq" id="YP_009191550.1">
    <property type="nucleotide sequence ID" value="NC_028697.1"/>
</dbReference>
<reference evidence="2 3" key="1">
    <citation type="submission" date="2015-08" db="EMBL/GenBank/DDBJ databases">
        <title>Complete genome sequence of transducing bacteriophage A25 of Streptococcus pyogenes.</title>
        <authorList>
            <person name="McCullor K.A."/>
            <person name="King C.J."/>
            <person name="Postoak B.M."/>
            <person name="McShan W.M."/>
        </authorList>
    </citation>
    <scope>NUCLEOTIDE SEQUENCE [LARGE SCALE GENOMIC DNA]</scope>
</reference>
<evidence type="ECO:0000259" key="1">
    <source>
        <dbReference type="Pfam" id="PF23792"/>
    </source>
</evidence>
<dbReference type="InterPro" id="IPR056265">
    <property type="entry name" value="CD1375-like_dom"/>
</dbReference>
<dbReference type="Pfam" id="PF23792">
    <property type="entry name" value="CD1375-like"/>
    <property type="match status" value="1"/>
</dbReference>
<organism evidence="2 3">
    <name type="scientific">Streptococcus phage A25</name>
    <dbReference type="NCBI Taxonomy" id="1701850"/>
    <lineage>
        <taxon>Viruses</taxon>
        <taxon>Duplodnaviria</taxon>
        <taxon>Heunggongvirae</taxon>
        <taxon>Uroviricota</taxon>
        <taxon>Caudoviricetes</taxon>
        <taxon>Stonewallvirus</taxon>
        <taxon>Stonewallvirus A25</taxon>
    </lineage>
</organism>
<feature type="domain" description="CD1375-like" evidence="1">
    <location>
        <begin position="23"/>
        <end position="72"/>
    </location>
</feature>
<protein>
    <recommendedName>
        <fullName evidence="1">CD1375-like domain-containing protein</fullName>
    </recommendedName>
</protein>
<dbReference type="EMBL" id="KT388093">
    <property type="protein sequence ID" value="ALF02723.1"/>
    <property type="molecule type" value="Genomic_DNA"/>
</dbReference>
<proteinExistence type="predicted"/>
<dbReference type="OrthoDB" id="29062at10239"/>
<sequence length="75" mass="8697">MKTLQQLLAKAKAYLLQQRSIDMMIKLFAINIVEGRFPFHKVPTILKTKVKEQIVLIVGDDNQELIKELTESKEE</sequence>
<name>A0A0M4S6G8_9CAUD</name>
<accession>A0A0M4S6G8</accession>
<dbReference type="KEGG" id="vg:26519741"/>
<dbReference type="GeneID" id="26519741"/>
<gene>
    <name evidence="2" type="ORF">A25_43</name>
</gene>
<keyword evidence="3" id="KW-1185">Reference proteome</keyword>
<dbReference type="Proteomes" id="UP000201602">
    <property type="component" value="Segment"/>
</dbReference>
<evidence type="ECO:0000313" key="2">
    <source>
        <dbReference type="EMBL" id="ALF02723.1"/>
    </source>
</evidence>
<evidence type="ECO:0000313" key="3">
    <source>
        <dbReference type="Proteomes" id="UP000201602"/>
    </source>
</evidence>